<dbReference type="GO" id="GO:0047498">
    <property type="term" value="F:calcium-dependent phospholipase A2 activity"/>
    <property type="evidence" value="ECO:0007669"/>
    <property type="project" value="TreeGrafter"/>
</dbReference>
<dbReference type="AlphaFoldDB" id="A0AAV1GRZ0"/>
<dbReference type="EMBL" id="OY660879">
    <property type="protein sequence ID" value="CAJ1076656.1"/>
    <property type="molecule type" value="Genomic_DNA"/>
</dbReference>
<dbReference type="Pfam" id="PF01735">
    <property type="entry name" value="PLA2_B"/>
    <property type="match status" value="1"/>
</dbReference>
<keyword evidence="3" id="KW-0442">Lipid degradation</keyword>
<dbReference type="InterPro" id="IPR016035">
    <property type="entry name" value="Acyl_Trfase/lysoPLipase"/>
</dbReference>
<dbReference type="SUPFAM" id="SSF52151">
    <property type="entry name" value="FabD/lysophospholipase-like"/>
    <property type="match status" value="1"/>
</dbReference>
<evidence type="ECO:0000313" key="6">
    <source>
        <dbReference type="Proteomes" id="UP001178508"/>
    </source>
</evidence>
<dbReference type="GO" id="GO:0005635">
    <property type="term" value="C:nuclear envelope"/>
    <property type="evidence" value="ECO:0007669"/>
    <property type="project" value="TreeGrafter"/>
</dbReference>
<keyword evidence="2 3" id="KW-0443">Lipid metabolism</keyword>
<dbReference type="GO" id="GO:0005654">
    <property type="term" value="C:nucleoplasm"/>
    <property type="evidence" value="ECO:0007669"/>
    <property type="project" value="TreeGrafter"/>
</dbReference>
<dbReference type="PANTHER" id="PTHR10728:SF39">
    <property type="entry name" value="CYTOSOLIC PHOSPHOLIPASE A2 GAMMA"/>
    <property type="match status" value="1"/>
</dbReference>
<dbReference type="Proteomes" id="UP001178508">
    <property type="component" value="Chromosome 16"/>
</dbReference>
<dbReference type="PROSITE" id="PS51210">
    <property type="entry name" value="PLA2C"/>
    <property type="match status" value="1"/>
</dbReference>
<dbReference type="GO" id="GO:0005509">
    <property type="term" value="F:calcium ion binding"/>
    <property type="evidence" value="ECO:0007669"/>
    <property type="project" value="TreeGrafter"/>
</dbReference>
<evidence type="ECO:0000256" key="3">
    <source>
        <dbReference type="PROSITE-ProRule" id="PRU00555"/>
    </source>
</evidence>
<organism evidence="5 6">
    <name type="scientific">Xyrichtys novacula</name>
    <name type="common">Pearly razorfish</name>
    <name type="synonym">Hemipteronotus novacula</name>
    <dbReference type="NCBI Taxonomy" id="13765"/>
    <lineage>
        <taxon>Eukaryota</taxon>
        <taxon>Metazoa</taxon>
        <taxon>Chordata</taxon>
        <taxon>Craniata</taxon>
        <taxon>Vertebrata</taxon>
        <taxon>Euteleostomi</taxon>
        <taxon>Actinopterygii</taxon>
        <taxon>Neopterygii</taxon>
        <taxon>Teleostei</taxon>
        <taxon>Neoteleostei</taxon>
        <taxon>Acanthomorphata</taxon>
        <taxon>Eupercaria</taxon>
        <taxon>Labriformes</taxon>
        <taxon>Labridae</taxon>
        <taxon>Xyrichtys</taxon>
    </lineage>
</organism>
<sequence length="563" mass="64593">MEREEAASEESLCDTPPPCPIKEDYADHWQQNVWDPSSNMEFRYSEDPACDPFVCAGEERYVRERKKIVLESLNILGIECAENSVPNIAVLGSGGGTRAAVSLIGSLYQMEKDSLLNSVLYLGGVSGSTWSMAYLYGDLEWSIKMEEARSRLMDSDVDMKEKLHWLSKRLNDKHFSLTDLWGLMTCSRFMKQMDPRHLSEEAWRDATNPYPIYCAIEKHFFDDGPPEGQWFEISPHEAGFTELGLFVETSLLGSKFESGRLVEKLPEMDMIHLQGILGSALASERQIKEHILNCVKKAVDVAREYCIRVNDAIHGYIITARNFFKRLIAALLPKKKEIGYRGPLAYGQIKYRAGCPDPGIYTAYGCPPDIVLIKKTLHLVMNWEWGTTNNFLYKYHHSSMPQKLTSMEELHLMDAGLLMNLPFPSFWGEKRDIDLIIALEYSAGDMFDTLIRAKKYAEDLNKPLPEMNVEVLEDKEWPNDFYVFEGKEKAPTIVYLPLFNNKNCKDADEVKAKMAQFSTFRLPFSQEEIKDLLGLAEENMKRNKENIMEEIKKAVTRRENKQK</sequence>
<dbReference type="GO" id="GO:0046475">
    <property type="term" value="P:glycerophospholipid catabolic process"/>
    <property type="evidence" value="ECO:0007669"/>
    <property type="project" value="TreeGrafter"/>
</dbReference>
<dbReference type="InterPro" id="IPR002642">
    <property type="entry name" value="LysoPLipase_cat_dom"/>
</dbReference>
<name>A0AAV1GRZ0_XYRNO</name>
<evidence type="ECO:0000256" key="2">
    <source>
        <dbReference type="ARBA" id="ARBA00023098"/>
    </source>
</evidence>
<keyword evidence="1 3" id="KW-0378">Hydrolase</keyword>
<accession>A0AAV1GRZ0</accession>
<reference evidence="5" key="1">
    <citation type="submission" date="2023-08" db="EMBL/GenBank/DDBJ databases">
        <authorList>
            <person name="Alioto T."/>
            <person name="Alioto T."/>
            <person name="Gomez Garrido J."/>
        </authorList>
    </citation>
    <scope>NUCLEOTIDE SEQUENCE</scope>
</reference>
<evidence type="ECO:0000313" key="5">
    <source>
        <dbReference type="EMBL" id="CAJ1076656.1"/>
    </source>
</evidence>
<dbReference type="SMART" id="SM00022">
    <property type="entry name" value="PLAc"/>
    <property type="match status" value="1"/>
</dbReference>
<dbReference type="GO" id="GO:0005829">
    <property type="term" value="C:cytosol"/>
    <property type="evidence" value="ECO:0007669"/>
    <property type="project" value="TreeGrafter"/>
</dbReference>
<evidence type="ECO:0000259" key="4">
    <source>
        <dbReference type="PROSITE" id="PS51210"/>
    </source>
</evidence>
<feature type="domain" description="PLA2c" evidence="4">
    <location>
        <begin position="40"/>
        <end position="563"/>
    </location>
</feature>
<gene>
    <name evidence="5" type="ORF">XNOV1_A035504</name>
</gene>
<evidence type="ECO:0000256" key="1">
    <source>
        <dbReference type="ARBA" id="ARBA00022801"/>
    </source>
</evidence>
<dbReference type="Gene3D" id="3.40.1090.10">
    <property type="entry name" value="Cytosolic phospholipase A2 catalytic domain"/>
    <property type="match status" value="1"/>
</dbReference>
<protein>
    <submittedName>
        <fullName evidence="5">Cytosolic phospholipase A2 gamma-like</fullName>
    </submittedName>
</protein>
<dbReference type="PANTHER" id="PTHR10728">
    <property type="entry name" value="CYTOSOLIC PHOSPHOLIPASE A2"/>
    <property type="match status" value="1"/>
</dbReference>
<keyword evidence="6" id="KW-1185">Reference proteome</keyword>
<proteinExistence type="predicted"/>
<dbReference type="GO" id="GO:0005544">
    <property type="term" value="F:calcium-dependent phospholipid binding"/>
    <property type="evidence" value="ECO:0007669"/>
    <property type="project" value="TreeGrafter"/>
</dbReference>